<evidence type="ECO:0000313" key="2">
    <source>
        <dbReference type="EMBL" id="QOY89079.1"/>
    </source>
</evidence>
<organism evidence="2 3">
    <name type="scientific">Paludibaculum fermentans</name>
    <dbReference type="NCBI Taxonomy" id="1473598"/>
    <lineage>
        <taxon>Bacteria</taxon>
        <taxon>Pseudomonadati</taxon>
        <taxon>Acidobacteriota</taxon>
        <taxon>Terriglobia</taxon>
        <taxon>Bryobacterales</taxon>
        <taxon>Bryobacteraceae</taxon>
        <taxon>Paludibaculum</taxon>
    </lineage>
</organism>
<dbReference type="KEGG" id="pfer:IRI77_03725"/>
<reference evidence="2 3" key="1">
    <citation type="submission" date="2020-10" db="EMBL/GenBank/DDBJ databases">
        <title>Complete genome sequence of Paludibaculum fermentans P105T, a facultatively anaerobic acidobacterium capable of dissimilatory Fe(III) reduction.</title>
        <authorList>
            <person name="Dedysh S.N."/>
            <person name="Beletsky A.V."/>
            <person name="Kulichevskaya I.S."/>
            <person name="Mardanov A.V."/>
            <person name="Ravin N.V."/>
        </authorList>
    </citation>
    <scope>NUCLEOTIDE SEQUENCE [LARGE SCALE GENOMIC DNA]</scope>
    <source>
        <strain evidence="2 3">P105</strain>
    </source>
</reference>
<dbReference type="EMBL" id="CP063849">
    <property type="protein sequence ID" value="QOY89079.1"/>
    <property type="molecule type" value="Genomic_DNA"/>
</dbReference>
<gene>
    <name evidence="2" type="ORF">IRI77_03725</name>
</gene>
<name>A0A7S7SL68_PALFE</name>
<sequence>MFPVTCVPAPARQWRRVASVLGELDLTPPPPVELAARLQGLSLFNGEVYAMDRLFARPDLRLDCRLGSYFASMNTCESIELELLEQLPALAGRAPADFARFDRRLERRNAVGPLTPAIGVATLTVCGDEILLGRLAPKAMPHRAGQWHVVPSGMFAPPYSIEDTVSVELREELGVELDPSRLYFSGVATNLLNLRPEICTLLVLDKPEEFLLSDEFLPGLTRIPLATETELIQTLGLHAGNISPAGAAALFLGLRLLRRLRP</sequence>
<evidence type="ECO:0000259" key="1">
    <source>
        <dbReference type="PROSITE" id="PS51462"/>
    </source>
</evidence>
<dbReference type="InterPro" id="IPR000086">
    <property type="entry name" value="NUDIX_hydrolase_dom"/>
</dbReference>
<dbReference type="Proteomes" id="UP000593892">
    <property type="component" value="Chromosome"/>
</dbReference>
<feature type="domain" description="Nudix hydrolase" evidence="1">
    <location>
        <begin position="113"/>
        <end position="250"/>
    </location>
</feature>
<dbReference type="PROSITE" id="PS51462">
    <property type="entry name" value="NUDIX"/>
    <property type="match status" value="1"/>
</dbReference>
<dbReference type="RefSeq" id="WP_194450741.1">
    <property type="nucleotide sequence ID" value="NZ_CP063849.1"/>
</dbReference>
<dbReference type="Gene3D" id="3.90.79.10">
    <property type="entry name" value="Nucleoside Triphosphate Pyrophosphohydrolase"/>
    <property type="match status" value="1"/>
</dbReference>
<keyword evidence="3" id="KW-1185">Reference proteome</keyword>
<evidence type="ECO:0000313" key="3">
    <source>
        <dbReference type="Proteomes" id="UP000593892"/>
    </source>
</evidence>
<protein>
    <recommendedName>
        <fullName evidence="1">Nudix hydrolase domain-containing protein</fullName>
    </recommendedName>
</protein>
<dbReference type="AlphaFoldDB" id="A0A7S7SL68"/>
<accession>A0A7S7SL68</accession>
<dbReference type="SUPFAM" id="SSF55811">
    <property type="entry name" value="Nudix"/>
    <property type="match status" value="1"/>
</dbReference>
<dbReference type="InterPro" id="IPR015797">
    <property type="entry name" value="NUDIX_hydrolase-like_dom_sf"/>
</dbReference>
<proteinExistence type="predicted"/>